<organism evidence="3">
    <name type="scientific">Arundo donax</name>
    <name type="common">Giant reed</name>
    <name type="synonym">Donax arundinaceus</name>
    <dbReference type="NCBI Taxonomy" id="35708"/>
    <lineage>
        <taxon>Eukaryota</taxon>
        <taxon>Viridiplantae</taxon>
        <taxon>Streptophyta</taxon>
        <taxon>Embryophyta</taxon>
        <taxon>Tracheophyta</taxon>
        <taxon>Spermatophyta</taxon>
        <taxon>Magnoliopsida</taxon>
        <taxon>Liliopsida</taxon>
        <taxon>Poales</taxon>
        <taxon>Poaceae</taxon>
        <taxon>PACMAD clade</taxon>
        <taxon>Arundinoideae</taxon>
        <taxon>Arundineae</taxon>
        <taxon>Arundo</taxon>
    </lineage>
</organism>
<accession>A0A0A8YNL3</accession>
<keyword evidence="2" id="KW-0809">Transit peptide</keyword>
<evidence type="ECO:0000313" key="3">
    <source>
        <dbReference type="EMBL" id="JAD27353.1"/>
    </source>
</evidence>
<dbReference type="AlphaFoldDB" id="A0A0A8YNL3"/>
<dbReference type="InterPro" id="IPR046960">
    <property type="entry name" value="PPR_At4g14850-like_plant"/>
</dbReference>
<dbReference type="InterPro" id="IPR002885">
    <property type="entry name" value="PPR_rpt"/>
</dbReference>
<dbReference type="EMBL" id="GBRH01270542">
    <property type="protein sequence ID" value="JAD27353.1"/>
    <property type="molecule type" value="Transcribed_RNA"/>
</dbReference>
<dbReference type="PANTHER" id="PTHR47926:SF533">
    <property type="entry name" value="DYW DOMAIN-CONTAINING PROTEIN"/>
    <property type="match status" value="1"/>
</dbReference>
<keyword evidence="1" id="KW-0677">Repeat</keyword>
<dbReference type="GO" id="GO:0003723">
    <property type="term" value="F:RNA binding"/>
    <property type="evidence" value="ECO:0007669"/>
    <property type="project" value="InterPro"/>
</dbReference>
<dbReference type="GO" id="GO:0009451">
    <property type="term" value="P:RNA modification"/>
    <property type="evidence" value="ECO:0007669"/>
    <property type="project" value="InterPro"/>
</dbReference>
<proteinExistence type="predicted"/>
<sequence>MLRSGMEPDQFALGSAVGTCAELGDVDLRRQVHARVIKSENGGDLIVQNALVTMYSKTGSVRDGLALFQRIRDKDLIS</sequence>
<dbReference type="InterPro" id="IPR011990">
    <property type="entry name" value="TPR-like_helical_dom_sf"/>
</dbReference>
<dbReference type="PANTHER" id="PTHR47926">
    <property type="entry name" value="PENTATRICOPEPTIDE REPEAT-CONTAINING PROTEIN"/>
    <property type="match status" value="1"/>
</dbReference>
<reference evidence="3" key="2">
    <citation type="journal article" date="2015" name="Data Brief">
        <title>Shoot transcriptome of the giant reed, Arundo donax.</title>
        <authorList>
            <person name="Barrero R.A."/>
            <person name="Guerrero F.D."/>
            <person name="Moolhuijzen P."/>
            <person name="Goolsby J.A."/>
            <person name="Tidwell J."/>
            <person name="Bellgard S.E."/>
            <person name="Bellgard M.I."/>
        </authorList>
    </citation>
    <scope>NUCLEOTIDE SEQUENCE</scope>
    <source>
        <tissue evidence="3">Shoot tissue taken approximately 20 cm above the soil surface</tissue>
    </source>
</reference>
<protein>
    <recommendedName>
        <fullName evidence="4">Pentatricopeptide repeat-containing protein</fullName>
    </recommendedName>
</protein>
<evidence type="ECO:0000256" key="1">
    <source>
        <dbReference type="ARBA" id="ARBA00022737"/>
    </source>
</evidence>
<dbReference type="Gene3D" id="1.25.40.10">
    <property type="entry name" value="Tetratricopeptide repeat domain"/>
    <property type="match status" value="1"/>
</dbReference>
<evidence type="ECO:0000256" key="2">
    <source>
        <dbReference type="ARBA" id="ARBA00022946"/>
    </source>
</evidence>
<evidence type="ECO:0008006" key="4">
    <source>
        <dbReference type="Google" id="ProtNLM"/>
    </source>
</evidence>
<dbReference type="NCBIfam" id="TIGR00756">
    <property type="entry name" value="PPR"/>
    <property type="match status" value="1"/>
</dbReference>
<name>A0A0A8YNL3_ARUDO</name>
<reference evidence="3" key="1">
    <citation type="submission" date="2014-09" db="EMBL/GenBank/DDBJ databases">
        <authorList>
            <person name="Magalhaes I.L.F."/>
            <person name="Oliveira U."/>
            <person name="Santos F.R."/>
            <person name="Vidigal T.H.D.A."/>
            <person name="Brescovit A.D."/>
            <person name="Santos A.J."/>
        </authorList>
    </citation>
    <scope>NUCLEOTIDE SEQUENCE</scope>
    <source>
        <tissue evidence="3">Shoot tissue taken approximately 20 cm above the soil surface</tissue>
    </source>
</reference>